<protein>
    <recommendedName>
        <fullName evidence="3">BTB domain-containing protein</fullName>
    </recommendedName>
</protein>
<evidence type="ECO:0000313" key="1">
    <source>
        <dbReference type="EMBL" id="KAF3138577.1"/>
    </source>
</evidence>
<dbReference type="EMBL" id="WIQZ01000022">
    <property type="protein sequence ID" value="KAF3138577.1"/>
    <property type="molecule type" value="Genomic_DNA"/>
</dbReference>
<name>A0A7C8JTD5_ORBOL</name>
<dbReference type="AlphaFoldDB" id="A0A7C8JTD5"/>
<evidence type="ECO:0008006" key="3">
    <source>
        <dbReference type="Google" id="ProtNLM"/>
    </source>
</evidence>
<accession>A0A7C8JTD5</accession>
<organism evidence="1 2">
    <name type="scientific">Orbilia oligospora</name>
    <name type="common">Nematode-trapping fungus</name>
    <name type="synonym">Arthrobotrys oligospora</name>
    <dbReference type="NCBI Taxonomy" id="2813651"/>
    <lineage>
        <taxon>Eukaryota</taxon>
        <taxon>Fungi</taxon>
        <taxon>Dikarya</taxon>
        <taxon>Ascomycota</taxon>
        <taxon>Pezizomycotina</taxon>
        <taxon>Orbiliomycetes</taxon>
        <taxon>Orbiliales</taxon>
        <taxon>Orbiliaceae</taxon>
        <taxon>Orbilia</taxon>
    </lineage>
</organism>
<sequence>MTLPFTLRVDDEGDTLVTCCSEKCEIDLGILQVSSKAVTLASPVFQAMLNPSRGFKESQIAEDGIRHIRLITDDFNLTTIVMNIIHHKNSRNPDSISLEELYRLTDICDYYQVQEAIGPAVCNWVNHLWPLEKELRDCARWLWIAKVFKLENVFKECVQTSVFHIRMTSTMLYTIDEVSLHSAMNEFARDVLWKRREKLVSRLIENSEAKVRTYQESLSKNQNVCKEDGATACECDITQLGSLLSLKLLIGYPEANLDDFSLMEVCDIYKNIRSY</sequence>
<dbReference type="Proteomes" id="UP000480548">
    <property type="component" value="Unassembled WGS sequence"/>
</dbReference>
<comment type="caution">
    <text evidence="1">The sequence shown here is derived from an EMBL/GenBank/DDBJ whole genome shotgun (WGS) entry which is preliminary data.</text>
</comment>
<proteinExistence type="predicted"/>
<evidence type="ECO:0000313" key="2">
    <source>
        <dbReference type="Proteomes" id="UP000480548"/>
    </source>
</evidence>
<feature type="non-terminal residue" evidence="1">
    <location>
        <position position="275"/>
    </location>
</feature>
<reference evidence="1 2" key="1">
    <citation type="submission" date="2019-06" db="EMBL/GenBank/DDBJ databases">
        <authorList>
            <person name="Palmer J.M."/>
        </authorList>
    </citation>
    <scope>NUCLEOTIDE SEQUENCE [LARGE SCALE GENOMIC DNA]</scope>
    <source>
        <strain evidence="1 2">TWF703</strain>
    </source>
</reference>
<gene>
    <name evidence="1" type="ORF">TWF703_004625</name>
</gene>